<dbReference type="SUPFAM" id="SSF57850">
    <property type="entry name" value="RING/U-box"/>
    <property type="match status" value="3"/>
</dbReference>
<keyword evidence="10 13" id="KW-0863">Zinc-finger</keyword>
<comment type="cofactor">
    <cofactor evidence="2">
        <name>Zn(2+)</name>
        <dbReference type="ChEBI" id="CHEBI:29105"/>
    </cofactor>
</comment>
<dbReference type="PROSITE" id="PS50089">
    <property type="entry name" value="ZF_RING_2"/>
    <property type="match status" value="1"/>
</dbReference>
<reference evidence="17 18" key="1">
    <citation type="journal article" date="2024" name="G3 (Bethesda)">
        <title>Genome assembly of Hibiscus sabdariffa L. provides insights into metabolisms of medicinal natural products.</title>
        <authorList>
            <person name="Kim T."/>
        </authorList>
    </citation>
    <scope>NUCLEOTIDE SEQUENCE [LARGE SCALE GENOMIC DNA]</scope>
    <source>
        <strain evidence="17">TK-2024</strain>
        <tissue evidence="17">Old leaves</tissue>
    </source>
</reference>
<gene>
    <name evidence="17" type="ORF">V6N12_012423</name>
</gene>
<dbReference type="InterPro" id="IPR001841">
    <property type="entry name" value="Znf_RING"/>
</dbReference>
<dbReference type="InterPro" id="IPR044066">
    <property type="entry name" value="TRIAD_supradom"/>
</dbReference>
<evidence type="ECO:0000256" key="2">
    <source>
        <dbReference type="ARBA" id="ARBA00001947"/>
    </source>
</evidence>
<dbReference type="InterPro" id="IPR017907">
    <property type="entry name" value="Znf_RING_CS"/>
</dbReference>
<evidence type="ECO:0000256" key="3">
    <source>
        <dbReference type="ARBA" id="ARBA00003976"/>
    </source>
</evidence>
<evidence type="ECO:0000256" key="11">
    <source>
        <dbReference type="ARBA" id="ARBA00022786"/>
    </source>
</evidence>
<comment type="pathway">
    <text evidence="4">Protein modification; protein ubiquitination.</text>
</comment>
<comment type="similarity">
    <text evidence="5">Belongs to the RBR family. Ariadne subfamily.</text>
</comment>
<feature type="region of interest" description="Disordered" evidence="14">
    <location>
        <begin position="1"/>
        <end position="21"/>
    </location>
</feature>
<evidence type="ECO:0000256" key="7">
    <source>
        <dbReference type="ARBA" id="ARBA00022679"/>
    </source>
</evidence>
<evidence type="ECO:0000313" key="17">
    <source>
        <dbReference type="EMBL" id="KAK8490288.1"/>
    </source>
</evidence>
<dbReference type="Proteomes" id="UP001472677">
    <property type="component" value="Unassembled WGS sequence"/>
</dbReference>
<feature type="domain" description="RING-type" evidence="15">
    <location>
        <begin position="128"/>
        <end position="176"/>
    </location>
</feature>
<evidence type="ECO:0000256" key="14">
    <source>
        <dbReference type="SAM" id="MobiDB-lite"/>
    </source>
</evidence>
<evidence type="ECO:0000256" key="9">
    <source>
        <dbReference type="ARBA" id="ARBA00022737"/>
    </source>
</evidence>
<evidence type="ECO:0000256" key="10">
    <source>
        <dbReference type="ARBA" id="ARBA00022771"/>
    </source>
</evidence>
<dbReference type="EMBL" id="JBBPBM010000866">
    <property type="protein sequence ID" value="KAK8490288.1"/>
    <property type="molecule type" value="Genomic_DNA"/>
</dbReference>
<evidence type="ECO:0000256" key="8">
    <source>
        <dbReference type="ARBA" id="ARBA00022723"/>
    </source>
</evidence>
<dbReference type="Gene3D" id="3.30.40.10">
    <property type="entry name" value="Zinc/RING finger domain, C3HC4 (zinc finger)"/>
    <property type="match status" value="1"/>
</dbReference>
<keyword evidence="11" id="KW-0833">Ubl conjugation pathway</keyword>
<keyword evidence="18" id="KW-1185">Reference proteome</keyword>
<dbReference type="EC" id="2.3.2.31" evidence="6"/>
<feature type="domain" description="RING-type" evidence="16">
    <location>
        <begin position="124"/>
        <end position="339"/>
    </location>
</feature>
<dbReference type="PROSITE" id="PS51873">
    <property type="entry name" value="TRIAD"/>
    <property type="match status" value="1"/>
</dbReference>
<dbReference type="CDD" id="cd22582">
    <property type="entry name" value="BRcat_RBR_unk"/>
    <property type="match status" value="1"/>
</dbReference>
<evidence type="ECO:0000256" key="13">
    <source>
        <dbReference type="PROSITE-ProRule" id="PRU00175"/>
    </source>
</evidence>
<comment type="catalytic activity">
    <reaction evidence="1">
        <text>[E2 ubiquitin-conjugating enzyme]-S-ubiquitinyl-L-cysteine + [acceptor protein]-L-lysine = [E2 ubiquitin-conjugating enzyme]-L-cysteine + [acceptor protein]-N(6)-ubiquitinyl-L-lysine.</text>
        <dbReference type="EC" id="2.3.2.31"/>
    </reaction>
</comment>
<protein>
    <recommendedName>
        <fullName evidence="6">RBR-type E3 ubiquitin transferase</fullName>
        <ecNumber evidence="6">2.3.2.31</ecNumber>
    </recommendedName>
</protein>
<keyword evidence="8" id="KW-0479">Metal-binding</keyword>
<evidence type="ECO:0000256" key="6">
    <source>
        <dbReference type="ARBA" id="ARBA00012251"/>
    </source>
</evidence>
<dbReference type="InterPro" id="IPR002867">
    <property type="entry name" value="IBR_dom"/>
</dbReference>
<evidence type="ECO:0000256" key="4">
    <source>
        <dbReference type="ARBA" id="ARBA00004906"/>
    </source>
</evidence>
<organism evidence="17 18">
    <name type="scientific">Hibiscus sabdariffa</name>
    <name type="common">roselle</name>
    <dbReference type="NCBI Taxonomy" id="183260"/>
    <lineage>
        <taxon>Eukaryota</taxon>
        <taxon>Viridiplantae</taxon>
        <taxon>Streptophyta</taxon>
        <taxon>Embryophyta</taxon>
        <taxon>Tracheophyta</taxon>
        <taxon>Spermatophyta</taxon>
        <taxon>Magnoliopsida</taxon>
        <taxon>eudicotyledons</taxon>
        <taxon>Gunneridae</taxon>
        <taxon>Pentapetalae</taxon>
        <taxon>rosids</taxon>
        <taxon>malvids</taxon>
        <taxon>Malvales</taxon>
        <taxon>Malvaceae</taxon>
        <taxon>Malvoideae</taxon>
        <taxon>Hibiscus</taxon>
    </lineage>
</organism>
<accession>A0ABR2AB17</accession>
<comment type="caution">
    <text evidence="17">The sequence shown here is derived from an EMBL/GenBank/DDBJ whole genome shotgun (WGS) entry which is preliminary data.</text>
</comment>
<dbReference type="InterPro" id="IPR013083">
    <property type="entry name" value="Znf_RING/FYVE/PHD"/>
</dbReference>
<evidence type="ECO:0000256" key="5">
    <source>
        <dbReference type="ARBA" id="ARBA00005884"/>
    </source>
</evidence>
<dbReference type="PANTHER" id="PTHR11685">
    <property type="entry name" value="RBR FAMILY RING FINGER AND IBR DOMAIN-CONTAINING"/>
    <property type="match status" value="1"/>
</dbReference>
<dbReference type="CDD" id="cd22584">
    <property type="entry name" value="Rcat_RBR_unk"/>
    <property type="match status" value="1"/>
</dbReference>
<proteinExistence type="inferred from homology"/>
<sequence>MTTVHPIDEEMSTKKPRNPEFPQGIEIVDLESDSFCFTPIKDKGNNKTNAISVEQYSEERDLRLATKITNFIDLANYDDDLFVLDFEPPKTPFSKKREKETKPFSDHSITEPGESSRSKANRDPSFICEICVEPKQANDLFNIKGCSHAYCSDCMIKYVASKLQDKITAISCPVENCDGLLEPEYCRSILPKEVFDSWGDALCEAMVLGSQTFYCPFKDCSMLLIDDGGEAVKESECPSCRRLFCAQCKVPWHAEIECGEFQKLHKDEREREDIMLMKLVKEKKWVRCPTCRFVVERTQGCRFMKCRLALFPRCGAAFCYDCGSTKVDARYHYCLQCKR</sequence>
<keyword evidence="12" id="KW-0862">Zinc</keyword>
<feature type="region of interest" description="Disordered" evidence="14">
    <location>
        <begin position="93"/>
        <end position="121"/>
    </location>
</feature>
<evidence type="ECO:0000259" key="16">
    <source>
        <dbReference type="PROSITE" id="PS51873"/>
    </source>
</evidence>
<dbReference type="Gene3D" id="1.20.120.1750">
    <property type="match status" value="1"/>
</dbReference>
<evidence type="ECO:0000256" key="12">
    <source>
        <dbReference type="ARBA" id="ARBA00022833"/>
    </source>
</evidence>
<dbReference type="SMART" id="SM00647">
    <property type="entry name" value="IBR"/>
    <property type="match status" value="2"/>
</dbReference>
<keyword evidence="9" id="KW-0677">Repeat</keyword>
<dbReference type="InterPro" id="IPR031127">
    <property type="entry name" value="E3_UB_ligase_RBR"/>
</dbReference>
<dbReference type="PROSITE" id="PS00518">
    <property type="entry name" value="ZF_RING_1"/>
    <property type="match status" value="1"/>
</dbReference>
<feature type="compositionally biased region" description="Basic and acidic residues" evidence="14">
    <location>
        <begin position="95"/>
        <end position="121"/>
    </location>
</feature>
<comment type="function">
    <text evidence="3">Might act as an E3 ubiquitin-protein ligase, or as part of E3 complex, which accepts ubiquitin from specific E2 ubiquitin-conjugating enzymes and then transfers it to substrates.</text>
</comment>
<name>A0ABR2AB17_9ROSI</name>
<keyword evidence="7" id="KW-0808">Transferase</keyword>
<feature type="compositionally biased region" description="Basic and acidic residues" evidence="14">
    <location>
        <begin position="1"/>
        <end position="13"/>
    </location>
</feature>
<evidence type="ECO:0000259" key="15">
    <source>
        <dbReference type="PROSITE" id="PS50089"/>
    </source>
</evidence>
<dbReference type="Pfam" id="PF01485">
    <property type="entry name" value="IBR"/>
    <property type="match status" value="1"/>
</dbReference>
<evidence type="ECO:0000313" key="18">
    <source>
        <dbReference type="Proteomes" id="UP001472677"/>
    </source>
</evidence>
<evidence type="ECO:0000256" key="1">
    <source>
        <dbReference type="ARBA" id="ARBA00001798"/>
    </source>
</evidence>